<organism evidence="3 4">
    <name type="scientific">Lupinus angustifolius</name>
    <name type="common">Narrow-leaved blue lupine</name>
    <dbReference type="NCBI Taxonomy" id="3871"/>
    <lineage>
        <taxon>Eukaryota</taxon>
        <taxon>Viridiplantae</taxon>
        <taxon>Streptophyta</taxon>
        <taxon>Embryophyta</taxon>
        <taxon>Tracheophyta</taxon>
        <taxon>Spermatophyta</taxon>
        <taxon>Magnoliopsida</taxon>
        <taxon>eudicotyledons</taxon>
        <taxon>Gunneridae</taxon>
        <taxon>Pentapetalae</taxon>
        <taxon>rosids</taxon>
        <taxon>fabids</taxon>
        <taxon>Fabales</taxon>
        <taxon>Fabaceae</taxon>
        <taxon>Papilionoideae</taxon>
        <taxon>50 kb inversion clade</taxon>
        <taxon>genistoids sensu lato</taxon>
        <taxon>core genistoids</taxon>
        <taxon>Genisteae</taxon>
        <taxon>Lupinus</taxon>
    </lineage>
</organism>
<evidence type="ECO:0000256" key="2">
    <source>
        <dbReference type="SAM" id="Phobius"/>
    </source>
</evidence>
<reference evidence="3 4" key="1">
    <citation type="journal article" date="2017" name="Plant Biotechnol. J.">
        <title>A comprehensive draft genome sequence for lupin (Lupinus angustifolius), an emerging health food: insights into plant-microbe interactions and legume evolution.</title>
        <authorList>
            <person name="Hane J.K."/>
            <person name="Ming Y."/>
            <person name="Kamphuis L.G."/>
            <person name="Nelson M.N."/>
            <person name="Garg G."/>
            <person name="Atkins C.A."/>
            <person name="Bayer P.E."/>
            <person name="Bravo A."/>
            <person name="Bringans S."/>
            <person name="Cannon S."/>
            <person name="Edwards D."/>
            <person name="Foley R."/>
            <person name="Gao L.L."/>
            <person name="Harrison M.J."/>
            <person name="Huang W."/>
            <person name="Hurgobin B."/>
            <person name="Li S."/>
            <person name="Liu C.W."/>
            <person name="McGrath A."/>
            <person name="Morahan G."/>
            <person name="Murray J."/>
            <person name="Weller J."/>
            <person name="Jian J."/>
            <person name="Singh K.B."/>
        </authorList>
    </citation>
    <scope>NUCLEOTIDE SEQUENCE [LARGE SCALE GENOMIC DNA]</scope>
    <source>
        <strain evidence="4">cv. Tanjil</strain>
        <tissue evidence="3">Whole plant</tissue>
    </source>
</reference>
<gene>
    <name evidence="3" type="ORF">TanjilG_17169</name>
</gene>
<evidence type="ECO:0000313" key="3">
    <source>
        <dbReference type="EMBL" id="OIV99359.1"/>
    </source>
</evidence>
<sequence>MQLRSASSNLRGSGEEQHNGAQRRRSGDDDFLEDLPLYHRRSAAVRRDTSRSRSPEKWIHVIPVLVLLCFFFLWWFSFPVHVDVKDGRITSIKPIGPPLPPNDTRIDFTILAAATASSPIPLFPQNLLGEEEDETYFPPASSPNN</sequence>
<dbReference type="Proteomes" id="UP000188354">
    <property type="component" value="Chromosome LG13"/>
</dbReference>
<dbReference type="PANTHER" id="PTHR34189">
    <property type="entry name" value="TRANSMEMBRANE PROTEIN"/>
    <property type="match status" value="1"/>
</dbReference>
<evidence type="ECO:0000313" key="4">
    <source>
        <dbReference type="Proteomes" id="UP000188354"/>
    </source>
</evidence>
<protein>
    <recommendedName>
        <fullName evidence="5">Transmembrane protein</fullName>
    </recommendedName>
</protein>
<dbReference type="EMBL" id="CM007373">
    <property type="protein sequence ID" value="OIV99359.1"/>
    <property type="molecule type" value="Genomic_DNA"/>
</dbReference>
<feature type="compositionally biased region" description="Polar residues" evidence="1">
    <location>
        <begin position="1"/>
        <end position="11"/>
    </location>
</feature>
<evidence type="ECO:0000256" key="1">
    <source>
        <dbReference type="SAM" id="MobiDB-lite"/>
    </source>
</evidence>
<evidence type="ECO:0008006" key="5">
    <source>
        <dbReference type="Google" id="ProtNLM"/>
    </source>
</evidence>
<feature type="transmembrane region" description="Helical" evidence="2">
    <location>
        <begin position="58"/>
        <end position="76"/>
    </location>
</feature>
<keyword evidence="2" id="KW-1133">Transmembrane helix</keyword>
<keyword evidence="4" id="KW-1185">Reference proteome</keyword>
<keyword evidence="2" id="KW-0812">Transmembrane</keyword>
<accession>A0A4P1R0S6</accession>
<proteinExistence type="predicted"/>
<name>A0A4P1R0S6_LUPAN</name>
<dbReference type="PANTHER" id="PTHR34189:SF18">
    <property type="entry name" value="SERINE_THREONINE-KINASE RLCKVII PROTEIN"/>
    <property type="match status" value="1"/>
</dbReference>
<dbReference type="AlphaFoldDB" id="A0A4P1R0S6"/>
<feature type="region of interest" description="Disordered" evidence="1">
    <location>
        <begin position="1"/>
        <end position="29"/>
    </location>
</feature>
<dbReference type="Gramene" id="OIV99359">
    <property type="protein sequence ID" value="OIV99359"/>
    <property type="gene ID" value="TanjilG_17169"/>
</dbReference>
<keyword evidence="2" id="KW-0472">Membrane</keyword>